<dbReference type="InterPro" id="IPR005467">
    <property type="entry name" value="His_kinase_dom"/>
</dbReference>
<dbReference type="OrthoDB" id="9146932at2"/>
<dbReference type="InterPro" id="IPR036097">
    <property type="entry name" value="HisK_dim/P_sf"/>
</dbReference>
<evidence type="ECO:0000259" key="15">
    <source>
        <dbReference type="PROSITE" id="PS50851"/>
    </source>
</evidence>
<evidence type="ECO:0000256" key="2">
    <source>
        <dbReference type="ARBA" id="ARBA00012438"/>
    </source>
</evidence>
<keyword evidence="9" id="KW-0067">ATP-binding</keyword>
<dbReference type="Pfam" id="PF02895">
    <property type="entry name" value="H-kinase_dim"/>
    <property type="match status" value="1"/>
</dbReference>
<proteinExistence type="predicted"/>
<accession>A0A1H9IUI8</accession>
<dbReference type="STRING" id="180197.SAMN02982919_01220"/>
<evidence type="ECO:0000256" key="10">
    <source>
        <dbReference type="ARBA" id="ARBA00023012"/>
    </source>
</evidence>
<dbReference type="SMART" id="SM01231">
    <property type="entry name" value="H-kinase_dim"/>
    <property type="match status" value="1"/>
</dbReference>
<evidence type="ECO:0000256" key="1">
    <source>
        <dbReference type="ARBA" id="ARBA00000085"/>
    </source>
</evidence>
<dbReference type="InterPro" id="IPR036061">
    <property type="entry name" value="CheW-like_dom_sf"/>
</dbReference>
<dbReference type="SUPFAM" id="SSF47384">
    <property type="entry name" value="Homodimeric domain of signal transducing histidine kinase"/>
    <property type="match status" value="1"/>
</dbReference>
<keyword evidence="6" id="KW-0808">Transferase</keyword>
<dbReference type="InterPro" id="IPR036890">
    <property type="entry name" value="HATPase_C_sf"/>
</dbReference>
<dbReference type="InterPro" id="IPR002545">
    <property type="entry name" value="CheW-lke_dom"/>
</dbReference>
<feature type="domain" description="HPt" evidence="16">
    <location>
        <begin position="1"/>
        <end position="103"/>
    </location>
</feature>
<evidence type="ECO:0000256" key="3">
    <source>
        <dbReference type="ARBA" id="ARBA00021495"/>
    </source>
</evidence>
<evidence type="ECO:0000259" key="16">
    <source>
        <dbReference type="PROSITE" id="PS50894"/>
    </source>
</evidence>
<dbReference type="RefSeq" id="WP_091454365.1">
    <property type="nucleotide sequence ID" value="NZ_FOGD01000002.1"/>
</dbReference>
<gene>
    <name evidence="17" type="ORF">SAMN02982919_01220</name>
</gene>
<dbReference type="PANTHER" id="PTHR43395">
    <property type="entry name" value="SENSOR HISTIDINE KINASE CHEA"/>
    <property type="match status" value="1"/>
</dbReference>
<dbReference type="EMBL" id="FOGD01000002">
    <property type="protein sequence ID" value="SEQ78244.1"/>
    <property type="molecule type" value="Genomic_DNA"/>
</dbReference>
<reference evidence="17 18" key="1">
    <citation type="submission" date="2016-10" db="EMBL/GenBank/DDBJ databases">
        <authorList>
            <person name="de Groot N.N."/>
        </authorList>
    </citation>
    <scope>NUCLEOTIDE SEQUENCE [LARGE SCALE GENOMIC DNA]</scope>
    <source>
        <strain evidence="17 18">ATCC 35958</strain>
    </source>
</reference>
<dbReference type="InterPro" id="IPR037006">
    <property type="entry name" value="CheA-like_homodim_sf"/>
</dbReference>
<feature type="compositionally biased region" description="Low complexity" evidence="13">
    <location>
        <begin position="135"/>
        <end position="151"/>
    </location>
</feature>
<dbReference type="SMART" id="SM00260">
    <property type="entry name" value="CheW"/>
    <property type="match status" value="1"/>
</dbReference>
<keyword evidence="10" id="KW-0902">Two-component regulatory system</keyword>
<dbReference type="CDD" id="cd00731">
    <property type="entry name" value="CheA_reg"/>
    <property type="match status" value="1"/>
</dbReference>
<keyword evidence="18" id="KW-1185">Reference proteome</keyword>
<evidence type="ECO:0000313" key="18">
    <source>
        <dbReference type="Proteomes" id="UP000199766"/>
    </source>
</evidence>
<dbReference type="CDD" id="cd16916">
    <property type="entry name" value="HATPase_CheA-like"/>
    <property type="match status" value="1"/>
</dbReference>
<evidence type="ECO:0000256" key="12">
    <source>
        <dbReference type="PROSITE-ProRule" id="PRU00110"/>
    </source>
</evidence>
<dbReference type="PRINTS" id="PR00344">
    <property type="entry name" value="BCTRLSENSOR"/>
</dbReference>
<dbReference type="Pfam" id="PF02518">
    <property type="entry name" value="HATPase_c"/>
    <property type="match status" value="1"/>
</dbReference>
<keyword evidence="8 17" id="KW-0418">Kinase</keyword>
<dbReference type="Gene3D" id="3.30.565.10">
    <property type="entry name" value="Histidine kinase-like ATPase, C-terminal domain"/>
    <property type="match status" value="1"/>
</dbReference>
<comment type="catalytic activity">
    <reaction evidence="1">
        <text>ATP + protein L-histidine = ADP + protein N-phospho-L-histidine.</text>
        <dbReference type="EC" id="2.7.13.3"/>
    </reaction>
</comment>
<dbReference type="Gene3D" id="2.30.30.40">
    <property type="entry name" value="SH3 Domains"/>
    <property type="match status" value="1"/>
</dbReference>
<sequence length="728" mass="77572">MNLDEILQTFIVESRELLEGMEHALLQLEQAPTDSELIHAIFRAAHTIKGSAGLFGLEYLVAFTHHAENVLDRVRAGEQPLSRELLALLLQVRDHIGALVDHAEQRTVPTAAIHAHSEVLILALQKTASADKQAAVQASAAPASPPASQLAPPAPPAASPAASGPLAATSDWHIALRCGRDMLRDGMEPLALLHCLGSQGRIVGVATLADELPDVAELDPEACYLGFAIRYHSDLGEKAIVSVFEFVQDMAQVHIVPPHSPLADYAVLPGPAQWAASWADALVACGSLTPEERAQLWPAATPVAPVVPAAPVVLPVAQAPTPDKPYPAPAAKNSEAATLIRVNADTLDEHINLIGELIIASAGMHLAVAQSGLPQLQEISSVLARLVESVRGSALQLRMVQIGATFNKFQRVVREVSQEIGKDIALDISGADTELDKTVIEKIGDPLTHLVRNAIDHGIEPVAVRVACGKPAQGRVRLHACHDSGSILIEVSDDGGGLSQERILRKAIERGLVRPDQALTEHDIHQLIFEPGFSTAEQVNNLSGRGVGMDVVRRNISALRGSIELHSVEGAGTRIRIRLPLTLAIIDGFLVTVGESSLVIPLDMVEECVELPAQALQDAHEHINLRDALLPVIRLRPWFGLPELPSVPADFMVGQEPPVRENVVVVRCGSHRAGLIVDALQGEFQTVIRPLGPVFDGLPGMGGFTILGTGRVALIVDVPQLLSTVATA</sequence>
<comment type="function">
    <text evidence="11">Involved in the transmission of sensory signals from the chemoreceptors to the flagellar motors. CheA is autophosphorylated; it can transfer its phosphate group to either CheB or CheY.</text>
</comment>
<dbReference type="Pfam" id="PF01627">
    <property type="entry name" value="Hpt"/>
    <property type="match status" value="1"/>
</dbReference>
<evidence type="ECO:0000313" key="17">
    <source>
        <dbReference type="EMBL" id="SEQ78244.1"/>
    </source>
</evidence>
<evidence type="ECO:0000256" key="9">
    <source>
        <dbReference type="ARBA" id="ARBA00022840"/>
    </source>
</evidence>
<feature type="modified residue" description="Phosphohistidine" evidence="12">
    <location>
        <position position="46"/>
    </location>
</feature>
<dbReference type="GO" id="GO:0000155">
    <property type="term" value="F:phosphorelay sensor kinase activity"/>
    <property type="evidence" value="ECO:0007669"/>
    <property type="project" value="InterPro"/>
</dbReference>
<evidence type="ECO:0000259" key="14">
    <source>
        <dbReference type="PROSITE" id="PS50109"/>
    </source>
</evidence>
<evidence type="ECO:0000256" key="5">
    <source>
        <dbReference type="ARBA" id="ARBA00022553"/>
    </source>
</evidence>
<evidence type="ECO:0000256" key="8">
    <source>
        <dbReference type="ARBA" id="ARBA00022777"/>
    </source>
</evidence>
<evidence type="ECO:0000256" key="13">
    <source>
        <dbReference type="SAM" id="MobiDB-lite"/>
    </source>
</evidence>
<dbReference type="Pfam" id="PF01584">
    <property type="entry name" value="CheW"/>
    <property type="match status" value="1"/>
</dbReference>
<keyword evidence="5 12" id="KW-0597">Phosphoprotein</keyword>
<evidence type="ECO:0000256" key="7">
    <source>
        <dbReference type="ARBA" id="ARBA00022741"/>
    </source>
</evidence>
<dbReference type="Proteomes" id="UP000199766">
    <property type="component" value="Unassembled WGS sequence"/>
</dbReference>
<organism evidence="17 18">
    <name type="scientific">Giesbergeria anulus</name>
    <dbReference type="NCBI Taxonomy" id="180197"/>
    <lineage>
        <taxon>Bacteria</taxon>
        <taxon>Pseudomonadati</taxon>
        <taxon>Pseudomonadota</taxon>
        <taxon>Betaproteobacteria</taxon>
        <taxon>Burkholderiales</taxon>
        <taxon>Comamonadaceae</taxon>
        <taxon>Giesbergeria</taxon>
    </lineage>
</organism>
<dbReference type="FunFam" id="3.30.565.10:FF:000016">
    <property type="entry name" value="Chemotaxis protein CheA, putative"/>
    <property type="match status" value="1"/>
</dbReference>
<dbReference type="SUPFAM" id="SSF55874">
    <property type="entry name" value="ATPase domain of HSP90 chaperone/DNA topoisomerase II/histidine kinase"/>
    <property type="match status" value="1"/>
</dbReference>
<dbReference type="InterPro" id="IPR051315">
    <property type="entry name" value="Bact_Chemotaxis_CheA"/>
</dbReference>
<dbReference type="InterPro" id="IPR004358">
    <property type="entry name" value="Sig_transdc_His_kin-like_C"/>
</dbReference>
<dbReference type="PROSITE" id="PS50894">
    <property type="entry name" value="HPT"/>
    <property type="match status" value="1"/>
</dbReference>
<dbReference type="SUPFAM" id="SSF47226">
    <property type="entry name" value="Histidine-containing phosphotransfer domain, HPT domain"/>
    <property type="match status" value="1"/>
</dbReference>
<dbReference type="SMART" id="SM00073">
    <property type="entry name" value="HPT"/>
    <property type="match status" value="1"/>
</dbReference>
<protein>
    <recommendedName>
        <fullName evidence="3">Chemotaxis protein CheA</fullName>
        <ecNumber evidence="2">2.7.13.3</ecNumber>
    </recommendedName>
</protein>
<dbReference type="InterPro" id="IPR004105">
    <property type="entry name" value="CheA-like_dim"/>
</dbReference>
<evidence type="ECO:0000256" key="6">
    <source>
        <dbReference type="ARBA" id="ARBA00022679"/>
    </source>
</evidence>
<evidence type="ECO:0000256" key="11">
    <source>
        <dbReference type="ARBA" id="ARBA00035100"/>
    </source>
</evidence>
<feature type="region of interest" description="Disordered" evidence="13">
    <location>
        <begin position="135"/>
        <end position="164"/>
    </location>
</feature>
<dbReference type="InterPro" id="IPR036641">
    <property type="entry name" value="HPT_dom_sf"/>
</dbReference>
<dbReference type="GO" id="GO:0006935">
    <property type="term" value="P:chemotaxis"/>
    <property type="evidence" value="ECO:0007669"/>
    <property type="project" value="UniProtKB-KW"/>
</dbReference>
<dbReference type="InterPro" id="IPR008207">
    <property type="entry name" value="Sig_transdc_His_kin_Hpt_dom"/>
</dbReference>
<name>A0A1H9IUI8_9BURK</name>
<feature type="domain" description="Histidine kinase" evidence="14">
    <location>
        <begin position="375"/>
        <end position="583"/>
    </location>
</feature>
<evidence type="ECO:0000256" key="4">
    <source>
        <dbReference type="ARBA" id="ARBA00022500"/>
    </source>
</evidence>
<dbReference type="SMART" id="SM00387">
    <property type="entry name" value="HATPase_c"/>
    <property type="match status" value="1"/>
</dbReference>
<feature type="domain" description="CheW-like" evidence="15">
    <location>
        <begin position="585"/>
        <end position="727"/>
    </location>
</feature>
<dbReference type="InterPro" id="IPR003594">
    <property type="entry name" value="HATPase_dom"/>
</dbReference>
<dbReference type="Gene3D" id="1.10.287.560">
    <property type="entry name" value="Histidine kinase CheA-like, homodimeric domain"/>
    <property type="match status" value="1"/>
</dbReference>
<keyword evidence="4" id="KW-0145">Chemotaxis</keyword>
<dbReference type="GO" id="GO:0005524">
    <property type="term" value="F:ATP binding"/>
    <property type="evidence" value="ECO:0007669"/>
    <property type="project" value="UniProtKB-KW"/>
</dbReference>
<dbReference type="SUPFAM" id="SSF50341">
    <property type="entry name" value="CheW-like"/>
    <property type="match status" value="1"/>
</dbReference>
<dbReference type="PROSITE" id="PS50109">
    <property type="entry name" value="HIS_KIN"/>
    <property type="match status" value="1"/>
</dbReference>
<dbReference type="PANTHER" id="PTHR43395:SF10">
    <property type="entry name" value="CHEMOTAXIS PROTEIN CHEA"/>
    <property type="match status" value="1"/>
</dbReference>
<dbReference type="GO" id="GO:0005737">
    <property type="term" value="C:cytoplasm"/>
    <property type="evidence" value="ECO:0007669"/>
    <property type="project" value="InterPro"/>
</dbReference>
<dbReference type="EC" id="2.7.13.3" evidence="2"/>
<dbReference type="AlphaFoldDB" id="A0A1H9IUI8"/>
<dbReference type="Gene3D" id="1.20.120.160">
    <property type="entry name" value="HPT domain"/>
    <property type="match status" value="1"/>
</dbReference>
<dbReference type="PROSITE" id="PS50851">
    <property type="entry name" value="CHEW"/>
    <property type="match status" value="1"/>
</dbReference>
<keyword evidence="7" id="KW-0547">Nucleotide-binding</keyword>
<dbReference type="CDD" id="cd00088">
    <property type="entry name" value="HPT"/>
    <property type="match status" value="1"/>
</dbReference>